<evidence type="ECO:0000313" key="1">
    <source>
        <dbReference type="EMBL" id="KKN90460.1"/>
    </source>
</evidence>
<accession>A0A0F9UBA4</accession>
<sequence length="218" mass="24371">MMSYAQISEKLRAAGAGSEDLDRLVWSRLYGCDHPLTHFDEDTFYQCRAEGQAYASVTTNAQMALVMLEEKHPDASIEIETRGGKIRVKTMVSNLDFGGPITGKFAGSLPISQMSLAIAATFCEMHGKYLRIEQDNFAVSGVKDRVEHANNWPVEETAPNQFRCVHHGEKLATESFYTEEKASEYGSMLHHSDHNMLKHRNRYLELGLAPADDTPSPC</sequence>
<proteinExistence type="predicted"/>
<gene>
    <name evidence="1" type="ORF">LCGC14_0228290</name>
</gene>
<name>A0A0F9UBA4_9ZZZZ</name>
<dbReference type="AlphaFoldDB" id="A0A0F9UBA4"/>
<reference evidence="1" key="1">
    <citation type="journal article" date="2015" name="Nature">
        <title>Complex archaea that bridge the gap between prokaryotes and eukaryotes.</title>
        <authorList>
            <person name="Spang A."/>
            <person name="Saw J.H."/>
            <person name="Jorgensen S.L."/>
            <person name="Zaremba-Niedzwiedzka K."/>
            <person name="Martijn J."/>
            <person name="Lind A.E."/>
            <person name="van Eijk R."/>
            <person name="Schleper C."/>
            <person name="Guy L."/>
            <person name="Ettema T.J."/>
        </authorList>
    </citation>
    <scope>NUCLEOTIDE SEQUENCE</scope>
</reference>
<dbReference type="EMBL" id="LAZR01000110">
    <property type="protein sequence ID" value="KKN90460.1"/>
    <property type="molecule type" value="Genomic_DNA"/>
</dbReference>
<protein>
    <submittedName>
        <fullName evidence="1">Uncharacterized protein</fullName>
    </submittedName>
</protein>
<comment type="caution">
    <text evidence="1">The sequence shown here is derived from an EMBL/GenBank/DDBJ whole genome shotgun (WGS) entry which is preliminary data.</text>
</comment>
<organism evidence="1">
    <name type="scientific">marine sediment metagenome</name>
    <dbReference type="NCBI Taxonomy" id="412755"/>
    <lineage>
        <taxon>unclassified sequences</taxon>
        <taxon>metagenomes</taxon>
        <taxon>ecological metagenomes</taxon>
    </lineage>
</organism>